<protein>
    <submittedName>
        <fullName evidence="1">Uncharacterized protein</fullName>
    </submittedName>
</protein>
<name>A0A426YHU3_ENSVE</name>
<dbReference type="Proteomes" id="UP000287651">
    <property type="component" value="Unassembled WGS sequence"/>
</dbReference>
<dbReference type="EMBL" id="AMZH03012330">
    <property type="protein sequence ID" value="RRT51247.1"/>
    <property type="molecule type" value="Genomic_DNA"/>
</dbReference>
<organism evidence="1 2">
    <name type="scientific">Ensete ventricosum</name>
    <name type="common">Abyssinian banana</name>
    <name type="synonym">Musa ensete</name>
    <dbReference type="NCBI Taxonomy" id="4639"/>
    <lineage>
        <taxon>Eukaryota</taxon>
        <taxon>Viridiplantae</taxon>
        <taxon>Streptophyta</taxon>
        <taxon>Embryophyta</taxon>
        <taxon>Tracheophyta</taxon>
        <taxon>Spermatophyta</taxon>
        <taxon>Magnoliopsida</taxon>
        <taxon>Liliopsida</taxon>
        <taxon>Zingiberales</taxon>
        <taxon>Musaceae</taxon>
        <taxon>Ensete</taxon>
    </lineage>
</organism>
<reference evidence="1 2" key="1">
    <citation type="journal article" date="2014" name="Agronomy (Basel)">
        <title>A Draft Genome Sequence for Ensete ventricosum, the Drought-Tolerant Tree Against Hunger.</title>
        <authorList>
            <person name="Harrison J."/>
            <person name="Moore K.A."/>
            <person name="Paszkiewicz K."/>
            <person name="Jones T."/>
            <person name="Grant M."/>
            <person name="Ambacheew D."/>
            <person name="Muzemil S."/>
            <person name="Studholme D.J."/>
        </authorList>
    </citation>
    <scope>NUCLEOTIDE SEQUENCE [LARGE SCALE GENOMIC DNA]</scope>
</reference>
<dbReference type="AlphaFoldDB" id="A0A426YHU3"/>
<sequence length="157" mass="16698">MLQSSTSKPLFTTSGALASFLYSLSNDSFYNRLSATTLLFCWLSHSSVEVSLCMRPSSLCTTTVASAPMSSGTFPTPSTADDGFYIYSSTKFSLTVNPHQIYDCSDSLAALQIRRPLSSSSSLLAKGSSPSSSSLGEEKKYLLPPLLSNPLPVSKAA</sequence>
<gene>
    <name evidence="1" type="ORF">B296_00051227</name>
</gene>
<evidence type="ECO:0000313" key="1">
    <source>
        <dbReference type="EMBL" id="RRT51247.1"/>
    </source>
</evidence>
<evidence type="ECO:0000313" key="2">
    <source>
        <dbReference type="Proteomes" id="UP000287651"/>
    </source>
</evidence>
<proteinExistence type="predicted"/>
<accession>A0A426YHU3</accession>
<comment type="caution">
    <text evidence="1">The sequence shown here is derived from an EMBL/GenBank/DDBJ whole genome shotgun (WGS) entry which is preliminary data.</text>
</comment>